<sequence>MRDTNQPFRKATAPHKAWSYRQLTEATEAQIHFHTDFLRKLLARSPNDRLNHIHVSQVSGWAYGAFVLWQSMTQGWQDSSDEQRLRELAESVEMAGSEHGGQA</sequence>
<dbReference type="OrthoDB" id="8756146at2"/>
<evidence type="ECO:0000313" key="2">
    <source>
        <dbReference type="Proteomes" id="UP000076825"/>
    </source>
</evidence>
<dbReference type="PATRIC" id="fig|123899.6.peg.2262"/>
<name>A0A157NQP8_9BORD</name>
<proteinExistence type="predicted"/>
<protein>
    <submittedName>
        <fullName evidence="1">Uncharacterized protein</fullName>
    </submittedName>
</protein>
<organism evidence="1 2">
    <name type="scientific">Bordetella trematum</name>
    <dbReference type="NCBI Taxonomy" id="123899"/>
    <lineage>
        <taxon>Bacteria</taxon>
        <taxon>Pseudomonadati</taxon>
        <taxon>Pseudomonadota</taxon>
        <taxon>Betaproteobacteria</taxon>
        <taxon>Burkholderiales</taxon>
        <taxon>Alcaligenaceae</taxon>
        <taxon>Bordetella</taxon>
    </lineage>
</organism>
<dbReference type="Proteomes" id="UP000076825">
    <property type="component" value="Chromosome 1"/>
</dbReference>
<evidence type="ECO:0000313" key="1">
    <source>
        <dbReference type="EMBL" id="SAI70582.1"/>
    </source>
</evidence>
<dbReference type="STRING" id="123899.SAMEA3906487_02274"/>
<accession>A0A157NQP8</accession>
<dbReference type="GeneID" id="56591563"/>
<dbReference type="RefSeq" id="WP_127070779.1">
    <property type="nucleotide sequence ID" value="NZ_CP016340.1"/>
</dbReference>
<keyword evidence="2" id="KW-1185">Reference proteome</keyword>
<dbReference type="EMBL" id="LT546645">
    <property type="protein sequence ID" value="SAI70582.1"/>
    <property type="molecule type" value="Genomic_DNA"/>
</dbReference>
<dbReference type="AlphaFoldDB" id="A0A157NQP8"/>
<dbReference type="KEGG" id="btrm:SAMEA390648702274"/>
<reference evidence="1 2" key="1">
    <citation type="submission" date="2016-04" db="EMBL/GenBank/DDBJ databases">
        <authorList>
            <consortium name="Pathogen Informatics"/>
        </authorList>
    </citation>
    <scope>NUCLEOTIDE SEQUENCE [LARGE SCALE GENOMIC DNA]</scope>
    <source>
        <strain evidence="1 2">H044680328</strain>
    </source>
</reference>
<gene>
    <name evidence="1" type="ORF">SAMEA3906487_02274</name>
</gene>